<proteinExistence type="predicted"/>
<protein>
    <recommendedName>
        <fullName evidence="3">RHS repeat protein</fullName>
    </recommendedName>
</protein>
<evidence type="ECO:0000313" key="2">
    <source>
        <dbReference type="Proteomes" id="UP000321721"/>
    </source>
</evidence>
<organism evidence="1 2">
    <name type="scientific">Vicingus serpentipes</name>
    <dbReference type="NCBI Taxonomy" id="1926625"/>
    <lineage>
        <taxon>Bacteria</taxon>
        <taxon>Pseudomonadati</taxon>
        <taxon>Bacteroidota</taxon>
        <taxon>Flavobacteriia</taxon>
        <taxon>Flavobacteriales</taxon>
        <taxon>Vicingaceae</taxon>
        <taxon>Vicingus</taxon>
    </lineage>
</organism>
<name>A0A5C6RVF9_9FLAO</name>
<gene>
    <name evidence="1" type="ORF">FRY74_06365</name>
</gene>
<sequence>MLETVNEFDLKGNVKSCSVNTYQYNSNGVLETDVYHKYFVKFDTNNQLIAYIDSDRDIVCDWNYYTNAIGLKEYTSNKDFIRVLHLDAETNDFRFETTHQFNKQGFLVLSSVVNYNGDLTMYTRYYYDDFNRLIRVVETRVEDYEIDKIYKEELYEYNLDDDLISKKTMYINHPEYTTTEMYTLDNNKNVVSTIKKDVYKVVLSELKFDYIFDQYGNWIKQSVYRNNKKVSFTKRNIQYH</sequence>
<comment type="caution">
    <text evidence="1">The sequence shown here is derived from an EMBL/GenBank/DDBJ whole genome shotgun (WGS) entry which is preliminary data.</text>
</comment>
<evidence type="ECO:0000313" key="1">
    <source>
        <dbReference type="EMBL" id="TXB66193.1"/>
    </source>
</evidence>
<accession>A0A5C6RVF9</accession>
<reference evidence="1 2" key="1">
    <citation type="submission" date="2019-08" db="EMBL/GenBank/DDBJ databases">
        <title>Genome of Vicingus serpentipes NCIMB 15042.</title>
        <authorList>
            <person name="Bowman J.P."/>
        </authorList>
    </citation>
    <scope>NUCLEOTIDE SEQUENCE [LARGE SCALE GENOMIC DNA]</scope>
    <source>
        <strain evidence="1 2">NCIMB 15042</strain>
    </source>
</reference>
<keyword evidence="2" id="KW-1185">Reference proteome</keyword>
<dbReference type="Proteomes" id="UP000321721">
    <property type="component" value="Unassembled WGS sequence"/>
</dbReference>
<evidence type="ECO:0008006" key="3">
    <source>
        <dbReference type="Google" id="ProtNLM"/>
    </source>
</evidence>
<dbReference type="AlphaFoldDB" id="A0A5C6RVF9"/>
<dbReference type="RefSeq" id="WP_147099734.1">
    <property type="nucleotide sequence ID" value="NZ_VOOS01000002.1"/>
</dbReference>
<dbReference type="OrthoDB" id="1414892at2"/>
<dbReference type="EMBL" id="VOOS01000002">
    <property type="protein sequence ID" value="TXB66193.1"/>
    <property type="molecule type" value="Genomic_DNA"/>
</dbReference>